<dbReference type="OrthoDB" id="9808669at2"/>
<dbReference type="PROSITE" id="PS52004">
    <property type="entry name" value="KS3_2"/>
    <property type="match status" value="1"/>
</dbReference>
<evidence type="ECO:0000259" key="4">
    <source>
        <dbReference type="PROSITE" id="PS52004"/>
    </source>
</evidence>
<feature type="domain" description="Ketosynthase family 3 (KS3)" evidence="4">
    <location>
        <begin position="124"/>
        <end position="519"/>
    </location>
</feature>
<sequence length="521" mass="56731">MRRVGIFGWGVVAPRSPNIEAFAKNLESSETWLTPFNGFGPDNFLVGTPTFNLADYKPWIDERFPANRFSQLERKMGQPTQYAIGAFIQSLSQNPGIEKELQSLGTKAHVYVGTGLGDLPTIQNISLDLYRAQRRWDRFWASPERNGAVRQWRETREPLPGLPPEPSTIEEVERDKAEDDWWHFWAGRSPELREYLEELREIEAIGVPDEGDVESAKLAVIKEKRTRNARLQKKWSAPEPPWNAVSSNVLWNIHNTPASQVSMLGQITGMTFAPVAACSSFGYGLKLAMNSIRLGEAKAVVLGMTDAAPNPLVVGGFYNARVISADAAVSKPLTALRGTHIAGGAVVWVVGDYEHFTQKGFKALGLEPVAVGVTADADHIITPSKEGPTLAIREALGAAGCQPQDVGSWDLHATATPGDFLEVQNLRDVLPESVLITARKGTFGHGMSAGGGWELTAQYLGAEAGKVYPTPLAAPELNKQIAKVHGRFVFNKEEAAPEGCSGKLSMGVGGINACIISRPWK</sequence>
<organism evidence="5 6">
    <name type="scientific">Corallococcus carmarthensis</name>
    <dbReference type="NCBI Taxonomy" id="2316728"/>
    <lineage>
        <taxon>Bacteria</taxon>
        <taxon>Pseudomonadati</taxon>
        <taxon>Myxococcota</taxon>
        <taxon>Myxococcia</taxon>
        <taxon>Myxococcales</taxon>
        <taxon>Cystobacterineae</taxon>
        <taxon>Myxococcaceae</taxon>
        <taxon>Corallococcus</taxon>
    </lineage>
</organism>
<keyword evidence="6" id="KW-1185">Reference proteome</keyword>
<evidence type="ECO:0000256" key="3">
    <source>
        <dbReference type="RuleBase" id="RU003694"/>
    </source>
</evidence>
<dbReference type="InterPro" id="IPR016039">
    <property type="entry name" value="Thiolase-like"/>
</dbReference>
<gene>
    <name evidence="5" type="ORF">D7X32_22095</name>
</gene>
<dbReference type="InterPro" id="IPR014030">
    <property type="entry name" value="Ketoacyl_synth_N"/>
</dbReference>
<dbReference type="PANTHER" id="PTHR11712">
    <property type="entry name" value="POLYKETIDE SYNTHASE-RELATED"/>
    <property type="match status" value="1"/>
</dbReference>
<dbReference type="SUPFAM" id="SSF53901">
    <property type="entry name" value="Thiolase-like"/>
    <property type="match status" value="1"/>
</dbReference>
<keyword evidence="2 3" id="KW-0808">Transferase</keyword>
<evidence type="ECO:0000256" key="1">
    <source>
        <dbReference type="ARBA" id="ARBA00008467"/>
    </source>
</evidence>
<dbReference type="InterPro" id="IPR014031">
    <property type="entry name" value="Ketoacyl_synth_C"/>
</dbReference>
<dbReference type="GO" id="GO:0006633">
    <property type="term" value="P:fatty acid biosynthetic process"/>
    <property type="evidence" value="ECO:0007669"/>
    <property type="project" value="TreeGrafter"/>
</dbReference>
<dbReference type="GO" id="GO:0004315">
    <property type="term" value="F:3-oxoacyl-[acyl-carrier-protein] synthase activity"/>
    <property type="evidence" value="ECO:0007669"/>
    <property type="project" value="TreeGrafter"/>
</dbReference>
<comment type="similarity">
    <text evidence="1 3">Belongs to the thiolase-like superfamily. Beta-ketoacyl-ACP synthases family.</text>
</comment>
<proteinExistence type="inferred from homology"/>
<accession>A0A3A8JY73</accession>
<dbReference type="Pfam" id="PF02801">
    <property type="entry name" value="Ketoacyl-synt_C"/>
    <property type="match status" value="1"/>
</dbReference>
<dbReference type="RefSeq" id="WP_120604549.1">
    <property type="nucleotide sequence ID" value="NZ_RAWE01000084.1"/>
</dbReference>
<evidence type="ECO:0000313" key="5">
    <source>
        <dbReference type="EMBL" id="RKH00873.1"/>
    </source>
</evidence>
<dbReference type="InterPro" id="IPR000794">
    <property type="entry name" value="Beta-ketoacyl_synthase"/>
</dbReference>
<reference evidence="6" key="1">
    <citation type="submission" date="2018-09" db="EMBL/GenBank/DDBJ databases">
        <authorList>
            <person name="Livingstone P.G."/>
            <person name="Whitworth D.E."/>
        </authorList>
    </citation>
    <scope>NUCLEOTIDE SEQUENCE [LARGE SCALE GENOMIC DNA]</scope>
    <source>
        <strain evidence="6">CA043D</strain>
    </source>
</reference>
<dbReference type="Gene3D" id="3.40.47.10">
    <property type="match status" value="2"/>
</dbReference>
<comment type="caution">
    <text evidence="5">The sequence shown here is derived from an EMBL/GenBank/DDBJ whole genome shotgun (WGS) entry which is preliminary data.</text>
</comment>
<evidence type="ECO:0000313" key="6">
    <source>
        <dbReference type="Proteomes" id="UP000268313"/>
    </source>
</evidence>
<dbReference type="SMART" id="SM00825">
    <property type="entry name" value="PKS_KS"/>
    <property type="match status" value="1"/>
</dbReference>
<dbReference type="EMBL" id="RAWE01000084">
    <property type="protein sequence ID" value="RKH00873.1"/>
    <property type="molecule type" value="Genomic_DNA"/>
</dbReference>
<name>A0A3A8JY73_9BACT</name>
<dbReference type="InterPro" id="IPR020841">
    <property type="entry name" value="PKS_Beta-ketoAc_synthase_dom"/>
</dbReference>
<protein>
    <submittedName>
        <fullName evidence="5">Beta-ketoacyl synthase</fullName>
    </submittedName>
</protein>
<dbReference type="Proteomes" id="UP000268313">
    <property type="component" value="Unassembled WGS sequence"/>
</dbReference>
<dbReference type="AlphaFoldDB" id="A0A3A8JY73"/>
<evidence type="ECO:0000256" key="2">
    <source>
        <dbReference type="ARBA" id="ARBA00022679"/>
    </source>
</evidence>
<dbReference type="PANTHER" id="PTHR11712:SF336">
    <property type="entry name" value="3-OXOACYL-[ACYL-CARRIER-PROTEIN] SYNTHASE, MITOCHONDRIAL"/>
    <property type="match status" value="1"/>
</dbReference>
<dbReference type="Pfam" id="PF00109">
    <property type="entry name" value="ketoacyl-synt"/>
    <property type="match status" value="1"/>
</dbReference>